<dbReference type="WBParaSite" id="Hba_17190">
    <property type="protein sequence ID" value="Hba_17190"/>
    <property type="gene ID" value="Hba_17190"/>
</dbReference>
<dbReference type="AlphaFoldDB" id="A0A1I7XIP9"/>
<dbReference type="PANTHER" id="PTHR22943">
    <property type="entry name" value="7-TRANSMEMBRANE DOMAIN RECEPTOR C.ELEGANS"/>
    <property type="match status" value="1"/>
</dbReference>
<reference evidence="3" key="1">
    <citation type="submission" date="2016-11" db="UniProtKB">
        <authorList>
            <consortium name="WormBaseParasite"/>
        </authorList>
    </citation>
    <scope>IDENTIFICATION</scope>
</reference>
<feature type="transmembrane region" description="Helical" evidence="1">
    <location>
        <begin position="58"/>
        <end position="80"/>
    </location>
</feature>
<protein>
    <submittedName>
        <fullName evidence="3">G_PROTEIN_RECEP_F1_2 domain-containing protein</fullName>
    </submittedName>
</protein>
<dbReference type="PANTHER" id="PTHR22943:SF248">
    <property type="entry name" value="SEVEN TM RECEPTOR"/>
    <property type="match status" value="1"/>
</dbReference>
<feature type="transmembrane region" description="Helical" evidence="1">
    <location>
        <begin position="163"/>
        <end position="191"/>
    </location>
</feature>
<dbReference type="InterPro" id="IPR019422">
    <property type="entry name" value="7TM_GPCR_serpentine_rcpt_Srh"/>
</dbReference>
<keyword evidence="1" id="KW-0472">Membrane</keyword>
<sequence length="226" mass="26238">MAIKTLNYNNLNSEHRKAQVLMFCMICVTLTSIEQLFFFRYQHILPFGDRFKMSRHKFILLILSNYIIWLILIGGTLYAAGPDQLWAREKFAKRYPQLSHLLEIPAFYTFDIDTDLSLQLFFLTYVGKITYSFIFIGSLIILSHKSLERTAMSHRAKIMQKKLIYTLCVQVSIPLVIFAIPCAVLIIPLVFSIPYMYRRLTANSLSAKATDSTPTHSRHRGNVNRF</sequence>
<proteinExistence type="predicted"/>
<keyword evidence="1" id="KW-1133">Transmembrane helix</keyword>
<organism evidence="2 3">
    <name type="scientific">Heterorhabditis bacteriophora</name>
    <name type="common">Entomopathogenic nematode worm</name>
    <dbReference type="NCBI Taxonomy" id="37862"/>
    <lineage>
        <taxon>Eukaryota</taxon>
        <taxon>Metazoa</taxon>
        <taxon>Ecdysozoa</taxon>
        <taxon>Nematoda</taxon>
        <taxon>Chromadorea</taxon>
        <taxon>Rhabditida</taxon>
        <taxon>Rhabditina</taxon>
        <taxon>Rhabditomorpha</taxon>
        <taxon>Strongyloidea</taxon>
        <taxon>Heterorhabditidae</taxon>
        <taxon>Heterorhabditis</taxon>
    </lineage>
</organism>
<dbReference type="Pfam" id="PF10318">
    <property type="entry name" value="7TM_GPCR_Srh"/>
    <property type="match status" value="1"/>
</dbReference>
<evidence type="ECO:0000313" key="3">
    <source>
        <dbReference type="WBParaSite" id="Hba_17190"/>
    </source>
</evidence>
<name>A0A1I7XIP9_HETBA</name>
<evidence type="ECO:0000313" key="2">
    <source>
        <dbReference type="Proteomes" id="UP000095283"/>
    </source>
</evidence>
<evidence type="ECO:0000256" key="1">
    <source>
        <dbReference type="SAM" id="Phobius"/>
    </source>
</evidence>
<accession>A0A1I7XIP9</accession>
<keyword evidence="1" id="KW-0812">Transmembrane</keyword>
<dbReference type="Proteomes" id="UP000095283">
    <property type="component" value="Unplaced"/>
</dbReference>
<keyword evidence="2" id="KW-1185">Reference proteome</keyword>
<feature type="transmembrane region" description="Helical" evidence="1">
    <location>
        <begin position="20"/>
        <end position="38"/>
    </location>
</feature>
<feature type="transmembrane region" description="Helical" evidence="1">
    <location>
        <begin position="120"/>
        <end position="142"/>
    </location>
</feature>